<feature type="signal peptide" evidence="1">
    <location>
        <begin position="1"/>
        <end position="18"/>
    </location>
</feature>
<evidence type="ECO:0000256" key="1">
    <source>
        <dbReference type="SAM" id="SignalP"/>
    </source>
</evidence>
<dbReference type="Proteomes" id="UP001527925">
    <property type="component" value="Unassembled WGS sequence"/>
</dbReference>
<dbReference type="SMART" id="SM00198">
    <property type="entry name" value="SCP"/>
    <property type="match status" value="1"/>
</dbReference>
<gene>
    <name evidence="3" type="ORF">HK105_201575</name>
</gene>
<evidence type="ECO:0000313" key="3">
    <source>
        <dbReference type="EMBL" id="KAL2918741.1"/>
    </source>
</evidence>
<evidence type="ECO:0000313" key="4">
    <source>
        <dbReference type="Proteomes" id="UP001527925"/>
    </source>
</evidence>
<dbReference type="InterPro" id="IPR001283">
    <property type="entry name" value="CRISP-related"/>
</dbReference>
<name>A0ABR4NGU9_9FUNG</name>
<dbReference type="InterPro" id="IPR014044">
    <property type="entry name" value="CAP_dom"/>
</dbReference>
<keyword evidence="1" id="KW-0732">Signal</keyword>
<keyword evidence="4" id="KW-1185">Reference proteome</keyword>
<organism evidence="3 4">
    <name type="scientific">Polyrhizophydium stewartii</name>
    <dbReference type="NCBI Taxonomy" id="2732419"/>
    <lineage>
        <taxon>Eukaryota</taxon>
        <taxon>Fungi</taxon>
        <taxon>Fungi incertae sedis</taxon>
        <taxon>Chytridiomycota</taxon>
        <taxon>Chytridiomycota incertae sedis</taxon>
        <taxon>Chytridiomycetes</taxon>
        <taxon>Rhizophydiales</taxon>
        <taxon>Rhizophydiales incertae sedis</taxon>
        <taxon>Polyrhizophydium</taxon>
    </lineage>
</organism>
<evidence type="ECO:0000259" key="2">
    <source>
        <dbReference type="SMART" id="SM00198"/>
    </source>
</evidence>
<feature type="chain" id="PRO_5046185676" description="SCP domain-containing protein" evidence="1">
    <location>
        <begin position="19"/>
        <end position="220"/>
    </location>
</feature>
<feature type="domain" description="SCP" evidence="2">
    <location>
        <begin position="95"/>
        <end position="215"/>
    </location>
</feature>
<proteinExistence type="predicted"/>
<dbReference type="PRINTS" id="PR00837">
    <property type="entry name" value="V5TPXLIKE"/>
</dbReference>
<protein>
    <recommendedName>
        <fullName evidence="2">SCP domain-containing protein</fullName>
    </recommendedName>
</protein>
<dbReference type="Gene3D" id="3.40.33.10">
    <property type="entry name" value="CAP"/>
    <property type="match status" value="1"/>
</dbReference>
<dbReference type="SUPFAM" id="SSF55797">
    <property type="entry name" value="PR-1-like"/>
    <property type="match status" value="1"/>
</dbReference>
<sequence>MHFTSLLLAFAATTAVSADEDRAESLVMLQKRIDVSQRNACFLSSRASATALALGSPNGSSSISSSSTTKSAVAATSAAPKPTQAAPAPNTGGSSFLARCVNRMNYYRSRHGRPGFRIDAALTARAQSWANSCTWSHNSRGQSMWSGTEQDCVAAVDAWYAEIRLLTPGRTYMIDSIWQTVGHLTQLLDTHSTAAGCGVGCKTVCDFDPFGNVIGTTFKI</sequence>
<dbReference type="PANTHER" id="PTHR10334">
    <property type="entry name" value="CYSTEINE-RICH SECRETORY PROTEIN-RELATED"/>
    <property type="match status" value="1"/>
</dbReference>
<comment type="caution">
    <text evidence="3">The sequence shown here is derived from an EMBL/GenBank/DDBJ whole genome shotgun (WGS) entry which is preliminary data.</text>
</comment>
<accession>A0ABR4NGU9</accession>
<dbReference type="Pfam" id="PF00188">
    <property type="entry name" value="CAP"/>
    <property type="match status" value="1"/>
</dbReference>
<reference evidence="3 4" key="1">
    <citation type="submission" date="2023-09" db="EMBL/GenBank/DDBJ databases">
        <title>Pangenome analysis of Batrachochytrium dendrobatidis and related Chytrids.</title>
        <authorList>
            <person name="Yacoub M.N."/>
            <person name="Stajich J.E."/>
            <person name="James T.Y."/>
        </authorList>
    </citation>
    <scope>NUCLEOTIDE SEQUENCE [LARGE SCALE GENOMIC DNA]</scope>
    <source>
        <strain evidence="3 4">JEL0888</strain>
    </source>
</reference>
<dbReference type="EMBL" id="JADGIZ020000005">
    <property type="protein sequence ID" value="KAL2918741.1"/>
    <property type="molecule type" value="Genomic_DNA"/>
</dbReference>
<dbReference type="InterPro" id="IPR035940">
    <property type="entry name" value="CAP_sf"/>
</dbReference>